<evidence type="ECO:0000256" key="3">
    <source>
        <dbReference type="ARBA" id="ARBA00022989"/>
    </source>
</evidence>
<dbReference type="InterPro" id="IPR051361">
    <property type="entry name" value="ThrE/Ser_Exporter"/>
</dbReference>
<organism evidence="10 11">
    <name type="scientific">Penicillium antarcticum</name>
    <dbReference type="NCBI Taxonomy" id="416450"/>
    <lineage>
        <taxon>Eukaryota</taxon>
        <taxon>Fungi</taxon>
        <taxon>Dikarya</taxon>
        <taxon>Ascomycota</taxon>
        <taxon>Pezizomycotina</taxon>
        <taxon>Eurotiomycetes</taxon>
        <taxon>Eurotiomycetidae</taxon>
        <taxon>Eurotiales</taxon>
        <taxon>Aspergillaceae</taxon>
        <taxon>Penicillium</taxon>
    </lineage>
</organism>
<keyword evidence="11" id="KW-1185">Reference proteome</keyword>
<dbReference type="PANTHER" id="PTHR31082">
    <property type="entry name" value="PHEROMONE-REGULATED MEMBRANE PROTEIN 10"/>
    <property type="match status" value="1"/>
</dbReference>
<comment type="caution">
    <text evidence="10">The sequence shown here is derived from an EMBL/GenBank/DDBJ whole genome shotgun (WGS) entry which is preliminary data.</text>
</comment>
<dbReference type="EMBL" id="MDYN01000023">
    <property type="protein sequence ID" value="OQD82181.1"/>
    <property type="molecule type" value="Genomic_DNA"/>
</dbReference>
<feature type="domain" description="Threonine/Serine exporter ThrE" evidence="9">
    <location>
        <begin position="534"/>
        <end position="679"/>
    </location>
</feature>
<feature type="region of interest" description="Disordered" evidence="6">
    <location>
        <begin position="142"/>
        <end position="204"/>
    </location>
</feature>
<feature type="domain" description="Threonine/serine exporter-like N-terminal" evidence="8">
    <location>
        <begin position="252"/>
        <end position="502"/>
    </location>
</feature>
<keyword evidence="4 7" id="KW-0472">Membrane</keyword>
<feature type="transmembrane region" description="Helical" evidence="7">
    <location>
        <begin position="357"/>
        <end position="377"/>
    </location>
</feature>
<feature type="region of interest" description="Disordered" evidence="6">
    <location>
        <begin position="1"/>
        <end position="51"/>
    </location>
</feature>
<gene>
    <name evidence="10" type="ORF">PENANT_c023G01789</name>
</gene>
<evidence type="ECO:0000313" key="10">
    <source>
        <dbReference type="EMBL" id="OQD82181.1"/>
    </source>
</evidence>
<dbReference type="GO" id="GO:0022857">
    <property type="term" value="F:transmembrane transporter activity"/>
    <property type="evidence" value="ECO:0007669"/>
    <property type="project" value="InterPro"/>
</dbReference>
<feature type="transmembrane region" description="Helical" evidence="7">
    <location>
        <begin position="669"/>
        <end position="688"/>
    </location>
</feature>
<dbReference type="OrthoDB" id="413008at2759"/>
<dbReference type="PANTHER" id="PTHR31082:SF4">
    <property type="entry name" value="PHEROMONE-REGULATED MEMBRANE PROTEIN 10"/>
    <property type="match status" value="1"/>
</dbReference>
<comment type="similarity">
    <text evidence="5">Belongs to the ThrE exporter (TC 2.A.79) family.</text>
</comment>
<comment type="subcellular location">
    <subcellularLocation>
        <location evidence="1">Membrane</location>
        <topology evidence="1">Multi-pass membrane protein</topology>
    </subcellularLocation>
</comment>
<proteinExistence type="inferred from homology"/>
<feature type="transmembrane region" description="Helical" evidence="7">
    <location>
        <begin position="606"/>
        <end position="625"/>
    </location>
</feature>
<evidence type="ECO:0008006" key="12">
    <source>
        <dbReference type="Google" id="ProtNLM"/>
    </source>
</evidence>
<feature type="compositionally biased region" description="Low complexity" evidence="6">
    <location>
        <begin position="37"/>
        <end position="47"/>
    </location>
</feature>
<accession>A0A1V6PZ00</accession>
<sequence length="697" mass="76153">MPYGGQSPSDEKLSDSSGSEQQERLPPPAQGTQQDTSVNSSQNNIRRSISEKAKTLSTRLFHPSSNCDETAAVADDNLMDLGNHRSEDFSANSGPLRLAEGLMHERSDQHANYSLRSSTVPEPRHRESHGGVLAQLLKFYSGLDPPTQDTRPLNEPLPRVGTPRAPFTGNEPYHKDDQKGKGPDGNQLYPSMNTTVGEGSSLGARSPIPANEIPSGAFKWSKWANAHGGRRVRLEDEIHVAIHIADIISRQRYIIELCKALMKFGAPMHRLEEHMHMTATVLEVESQYLYVPGCMIMSFDDPTTRTTEVKLVRMEQGIDLGLLADTHDVYKNVVHDVIGVEEATSELKKILDSRPRFNKWIIVLMYGLASAMVGPFAFNARPIDMPIIFFNGTLLGVLHHLIAPRSALYNNVFEVTASVFTSFIARAIGSIEWDAPHGDQEYLFCFAAIAKSSIALILPGYTVLSSSLELQSHQLVAGSIRMVYAIIYSLFLGFGVTVGTTIYGLIDPGATSRLTCPATGEWTNEYAPRFPFVAAFVLCLLVISQGRWKQAPMMLFIAEAGYVVTYFVTRRIGSSSQVANTVGAFTIGVIGNLYSRLWHGHAATSILPGIFVLVPSGLAASGPLLSGIKSADETRDNVSVAINHSTYTNYGVEASQTYTANLGFGMVEVSIGITVGLFLAALLIYPFGKRRSGLFSF</sequence>
<feature type="compositionally biased region" description="Polar residues" evidence="6">
    <location>
        <begin position="110"/>
        <end position="120"/>
    </location>
</feature>
<dbReference type="InterPro" id="IPR010619">
    <property type="entry name" value="ThrE-like_N"/>
</dbReference>
<keyword evidence="3 7" id="KW-1133">Transmembrane helix</keyword>
<feature type="transmembrane region" description="Helical" evidence="7">
    <location>
        <begin position="441"/>
        <end position="464"/>
    </location>
</feature>
<evidence type="ECO:0000259" key="8">
    <source>
        <dbReference type="Pfam" id="PF06738"/>
    </source>
</evidence>
<feature type="compositionally biased region" description="Basic and acidic residues" evidence="6">
    <location>
        <begin position="172"/>
        <end position="182"/>
    </location>
</feature>
<evidence type="ECO:0000256" key="5">
    <source>
        <dbReference type="ARBA" id="ARBA00034125"/>
    </source>
</evidence>
<dbReference type="InterPro" id="IPR024528">
    <property type="entry name" value="ThrE_2"/>
</dbReference>
<feature type="transmembrane region" description="Helical" evidence="7">
    <location>
        <begin position="485"/>
        <end position="506"/>
    </location>
</feature>
<protein>
    <recommendedName>
        <fullName evidence="12">Threonine/serine exporter-like N-terminal domain-containing protein</fullName>
    </recommendedName>
</protein>
<evidence type="ECO:0000256" key="2">
    <source>
        <dbReference type="ARBA" id="ARBA00022692"/>
    </source>
</evidence>
<evidence type="ECO:0000256" key="6">
    <source>
        <dbReference type="SAM" id="MobiDB-lite"/>
    </source>
</evidence>
<feature type="transmembrane region" description="Helical" evidence="7">
    <location>
        <begin position="383"/>
        <end position="401"/>
    </location>
</feature>
<reference evidence="11" key="1">
    <citation type="journal article" date="2017" name="Nat. Microbiol.">
        <title>Global analysis of biosynthetic gene clusters reveals vast potential of secondary metabolite production in Penicillium species.</title>
        <authorList>
            <person name="Nielsen J.C."/>
            <person name="Grijseels S."/>
            <person name="Prigent S."/>
            <person name="Ji B."/>
            <person name="Dainat J."/>
            <person name="Nielsen K.F."/>
            <person name="Frisvad J.C."/>
            <person name="Workman M."/>
            <person name="Nielsen J."/>
        </authorList>
    </citation>
    <scope>NUCLEOTIDE SEQUENCE [LARGE SCALE GENOMIC DNA]</scope>
    <source>
        <strain evidence="11">IBT 31811</strain>
    </source>
</reference>
<evidence type="ECO:0000259" key="9">
    <source>
        <dbReference type="Pfam" id="PF12821"/>
    </source>
</evidence>
<dbReference type="GO" id="GO:0016020">
    <property type="term" value="C:membrane"/>
    <property type="evidence" value="ECO:0007669"/>
    <property type="project" value="UniProtKB-SubCell"/>
</dbReference>
<evidence type="ECO:0000313" key="11">
    <source>
        <dbReference type="Proteomes" id="UP000191672"/>
    </source>
</evidence>
<dbReference type="Proteomes" id="UP000191672">
    <property type="component" value="Unassembled WGS sequence"/>
</dbReference>
<evidence type="ECO:0000256" key="7">
    <source>
        <dbReference type="SAM" id="Phobius"/>
    </source>
</evidence>
<evidence type="ECO:0000256" key="1">
    <source>
        <dbReference type="ARBA" id="ARBA00004141"/>
    </source>
</evidence>
<feature type="compositionally biased region" description="Polar residues" evidence="6">
    <location>
        <begin position="188"/>
        <end position="198"/>
    </location>
</feature>
<name>A0A1V6PZ00_9EURO</name>
<evidence type="ECO:0000256" key="4">
    <source>
        <dbReference type="ARBA" id="ARBA00023136"/>
    </source>
</evidence>
<dbReference type="AlphaFoldDB" id="A0A1V6PZ00"/>
<feature type="transmembrane region" description="Helical" evidence="7">
    <location>
        <begin position="526"/>
        <end position="544"/>
    </location>
</feature>
<keyword evidence="2 7" id="KW-0812">Transmembrane</keyword>
<dbReference type="Pfam" id="PF06738">
    <property type="entry name" value="ThrE"/>
    <property type="match status" value="1"/>
</dbReference>
<dbReference type="Pfam" id="PF12821">
    <property type="entry name" value="ThrE_2"/>
    <property type="match status" value="1"/>
</dbReference>
<feature type="region of interest" description="Disordered" evidence="6">
    <location>
        <begin position="107"/>
        <end position="126"/>
    </location>
</feature>
<feature type="transmembrane region" description="Helical" evidence="7">
    <location>
        <begin position="575"/>
        <end position="594"/>
    </location>
</feature>